<keyword evidence="1" id="KW-0812">Transmembrane</keyword>
<dbReference type="Proteomes" id="UP000776700">
    <property type="component" value="Unassembled WGS sequence"/>
</dbReference>
<protein>
    <submittedName>
        <fullName evidence="2">Uncharacterized protein</fullName>
    </submittedName>
</protein>
<reference evidence="2" key="1">
    <citation type="journal article" date="2021" name="PeerJ">
        <title>Extensive microbial diversity within the chicken gut microbiome revealed by metagenomics and culture.</title>
        <authorList>
            <person name="Gilroy R."/>
            <person name="Ravi A."/>
            <person name="Getino M."/>
            <person name="Pursley I."/>
            <person name="Horton D.L."/>
            <person name="Alikhan N.F."/>
            <person name="Baker D."/>
            <person name="Gharbi K."/>
            <person name="Hall N."/>
            <person name="Watson M."/>
            <person name="Adriaenssens E.M."/>
            <person name="Foster-Nyarko E."/>
            <person name="Jarju S."/>
            <person name="Secka A."/>
            <person name="Antonio M."/>
            <person name="Oren A."/>
            <person name="Chaudhuri R.R."/>
            <person name="La Ragione R."/>
            <person name="Hildebrand F."/>
            <person name="Pallen M.J."/>
        </authorList>
    </citation>
    <scope>NUCLEOTIDE SEQUENCE</scope>
    <source>
        <strain evidence="2">1277</strain>
    </source>
</reference>
<dbReference type="EMBL" id="DYUB01000088">
    <property type="protein sequence ID" value="HJG95983.1"/>
    <property type="molecule type" value="Genomic_DNA"/>
</dbReference>
<comment type="caution">
    <text evidence="2">The sequence shown here is derived from an EMBL/GenBank/DDBJ whole genome shotgun (WGS) entry which is preliminary data.</text>
</comment>
<feature type="transmembrane region" description="Helical" evidence="1">
    <location>
        <begin position="115"/>
        <end position="134"/>
    </location>
</feature>
<feature type="transmembrane region" description="Helical" evidence="1">
    <location>
        <begin position="39"/>
        <end position="64"/>
    </location>
</feature>
<organism evidence="2 3">
    <name type="scientific">Romboutsia timonensis</name>
    <dbReference type="NCBI Taxonomy" id="1776391"/>
    <lineage>
        <taxon>Bacteria</taxon>
        <taxon>Bacillati</taxon>
        <taxon>Bacillota</taxon>
        <taxon>Clostridia</taxon>
        <taxon>Peptostreptococcales</taxon>
        <taxon>Peptostreptococcaceae</taxon>
        <taxon>Romboutsia</taxon>
    </lineage>
</organism>
<keyword evidence="1" id="KW-1133">Transmembrane helix</keyword>
<gene>
    <name evidence="2" type="ORF">K8V90_02650</name>
</gene>
<proteinExistence type="predicted"/>
<evidence type="ECO:0000313" key="3">
    <source>
        <dbReference type="Proteomes" id="UP000776700"/>
    </source>
</evidence>
<dbReference type="RefSeq" id="WP_288247820.1">
    <property type="nucleotide sequence ID" value="NZ_JAXEHU010000003.1"/>
</dbReference>
<name>A0A921MZI7_9FIRM</name>
<sequence>MNRKIAWILMIPICIIALYFLLESVMYVPEITGMEGTGLVLFIPIFAIICIGNIVVHIIAGLLGAFSKNNELSYKDVFYKKSDKIAVKIIKIVGYLFMLFYIFDMSIGIVNSNYYSIVWNALAMIVTVFYVIWFSTIKLKSF</sequence>
<keyword evidence="1" id="KW-0472">Membrane</keyword>
<dbReference type="AlphaFoldDB" id="A0A921MZI7"/>
<feature type="transmembrane region" description="Helical" evidence="1">
    <location>
        <begin position="85"/>
        <end position="103"/>
    </location>
</feature>
<accession>A0A921MZI7</accession>
<reference evidence="2" key="2">
    <citation type="submission" date="2021-09" db="EMBL/GenBank/DDBJ databases">
        <authorList>
            <person name="Gilroy R."/>
        </authorList>
    </citation>
    <scope>NUCLEOTIDE SEQUENCE</scope>
    <source>
        <strain evidence="2">1277</strain>
    </source>
</reference>
<evidence type="ECO:0000313" key="2">
    <source>
        <dbReference type="EMBL" id="HJG95983.1"/>
    </source>
</evidence>
<evidence type="ECO:0000256" key="1">
    <source>
        <dbReference type="SAM" id="Phobius"/>
    </source>
</evidence>
<feature type="transmembrane region" description="Helical" evidence="1">
    <location>
        <begin position="7"/>
        <end position="27"/>
    </location>
</feature>